<comment type="subcellular location">
    <subcellularLocation>
        <location evidence="1">Membrane</location>
    </subcellularLocation>
</comment>
<evidence type="ECO:0000256" key="3">
    <source>
        <dbReference type="ARBA" id="ARBA00022970"/>
    </source>
</evidence>
<keyword evidence="5" id="KW-0472">Membrane</keyword>
<evidence type="ECO:0000256" key="1">
    <source>
        <dbReference type="ARBA" id="ARBA00004370"/>
    </source>
</evidence>
<dbReference type="Proteomes" id="UP001206925">
    <property type="component" value="Unassembled WGS sequence"/>
</dbReference>
<keyword evidence="3" id="KW-0029">Amino-acid transport</keyword>
<sequence>TTSSPPPPKPPHFTPLRKYAITWKTKINELPVVPSIKHLLHIFFKSPLLYLEKMCENVVESTNKGTVWTASAHIITAVIGSGVLLLAWATAQLGWIAGPTCLLAACYRSRDSVTSLKMCGHII</sequence>
<protein>
    <recommendedName>
        <fullName evidence="6">Amino acid transporter transmembrane domain-containing protein</fullName>
    </recommendedName>
</protein>
<keyword evidence="8" id="KW-1185">Reference proteome</keyword>
<evidence type="ECO:0000256" key="5">
    <source>
        <dbReference type="ARBA" id="ARBA00023136"/>
    </source>
</evidence>
<keyword evidence="3" id="KW-0813">Transport</keyword>
<accession>A0AAD5G623</accession>
<feature type="domain" description="Amino acid transporter transmembrane" evidence="6">
    <location>
        <begin position="64"/>
        <end position="108"/>
    </location>
</feature>
<name>A0AAD5G623_AMBAR</name>
<dbReference type="InterPro" id="IPR013057">
    <property type="entry name" value="AA_transpt_TM"/>
</dbReference>
<dbReference type="GO" id="GO:0006865">
    <property type="term" value="P:amino acid transport"/>
    <property type="evidence" value="ECO:0007669"/>
    <property type="project" value="UniProtKB-KW"/>
</dbReference>
<feature type="non-terminal residue" evidence="7">
    <location>
        <position position="123"/>
    </location>
</feature>
<evidence type="ECO:0000313" key="7">
    <source>
        <dbReference type="EMBL" id="KAI7728861.1"/>
    </source>
</evidence>
<evidence type="ECO:0000256" key="2">
    <source>
        <dbReference type="ARBA" id="ARBA00022692"/>
    </source>
</evidence>
<evidence type="ECO:0000313" key="8">
    <source>
        <dbReference type="Proteomes" id="UP001206925"/>
    </source>
</evidence>
<dbReference type="AlphaFoldDB" id="A0AAD5G623"/>
<keyword evidence="4" id="KW-1133">Transmembrane helix</keyword>
<reference evidence="7" key="1">
    <citation type="submission" date="2022-06" db="EMBL/GenBank/DDBJ databases">
        <title>Uncovering the hologenomic basis of an extraordinary plant invasion.</title>
        <authorList>
            <person name="Bieker V.C."/>
            <person name="Martin M.D."/>
            <person name="Gilbert T."/>
            <person name="Hodgins K."/>
            <person name="Battlay P."/>
            <person name="Petersen B."/>
            <person name="Wilson J."/>
        </authorList>
    </citation>
    <scope>NUCLEOTIDE SEQUENCE</scope>
    <source>
        <strain evidence="7">AA19_3_7</strain>
        <tissue evidence="7">Leaf</tissue>
    </source>
</reference>
<proteinExistence type="predicted"/>
<dbReference type="EMBL" id="JAMZMK010011130">
    <property type="protein sequence ID" value="KAI7728861.1"/>
    <property type="molecule type" value="Genomic_DNA"/>
</dbReference>
<dbReference type="Pfam" id="PF01490">
    <property type="entry name" value="Aa_trans"/>
    <property type="match status" value="1"/>
</dbReference>
<gene>
    <name evidence="7" type="ORF">M8C21_026452</name>
</gene>
<evidence type="ECO:0000256" key="4">
    <source>
        <dbReference type="ARBA" id="ARBA00022989"/>
    </source>
</evidence>
<comment type="caution">
    <text evidence="7">The sequence shown here is derived from an EMBL/GenBank/DDBJ whole genome shotgun (WGS) entry which is preliminary data.</text>
</comment>
<keyword evidence="2" id="KW-0812">Transmembrane</keyword>
<dbReference type="GO" id="GO:0016020">
    <property type="term" value="C:membrane"/>
    <property type="evidence" value="ECO:0007669"/>
    <property type="project" value="UniProtKB-SubCell"/>
</dbReference>
<organism evidence="7 8">
    <name type="scientific">Ambrosia artemisiifolia</name>
    <name type="common">Common ragweed</name>
    <dbReference type="NCBI Taxonomy" id="4212"/>
    <lineage>
        <taxon>Eukaryota</taxon>
        <taxon>Viridiplantae</taxon>
        <taxon>Streptophyta</taxon>
        <taxon>Embryophyta</taxon>
        <taxon>Tracheophyta</taxon>
        <taxon>Spermatophyta</taxon>
        <taxon>Magnoliopsida</taxon>
        <taxon>eudicotyledons</taxon>
        <taxon>Gunneridae</taxon>
        <taxon>Pentapetalae</taxon>
        <taxon>asterids</taxon>
        <taxon>campanulids</taxon>
        <taxon>Asterales</taxon>
        <taxon>Asteraceae</taxon>
        <taxon>Asteroideae</taxon>
        <taxon>Heliantheae alliance</taxon>
        <taxon>Heliantheae</taxon>
        <taxon>Ambrosia</taxon>
    </lineage>
</organism>
<evidence type="ECO:0000259" key="6">
    <source>
        <dbReference type="Pfam" id="PF01490"/>
    </source>
</evidence>